<name>A0ACC0WP23_9STRA</name>
<dbReference type="Proteomes" id="UP001163321">
    <property type="component" value="Chromosome 11"/>
</dbReference>
<protein>
    <submittedName>
        <fullName evidence="1">Uncharacterized protein</fullName>
    </submittedName>
</protein>
<accession>A0ACC0WP23</accession>
<sequence>MERDLPEHMARLYVAGYNDPDSKLKLRTTVPPSLKQVLYDAEFRHLAERINRVLAWKRGAASAWTTQRVKFGYYADYFLVYLEILYEESSQSVCVPTTKIGKPSLPLVLLFAGCGNYFSPFYLDPNELLVQSIPQCPELKAFIDEPWIEVVAELNELLRVLQRNEDSLV</sequence>
<proteinExistence type="predicted"/>
<keyword evidence="2" id="KW-1185">Reference proteome</keyword>
<comment type="caution">
    <text evidence="1">The sequence shown here is derived from an EMBL/GenBank/DDBJ whole genome shotgun (WGS) entry which is preliminary data.</text>
</comment>
<gene>
    <name evidence="1" type="ORF">PsorP6_017622</name>
</gene>
<evidence type="ECO:0000313" key="2">
    <source>
        <dbReference type="Proteomes" id="UP001163321"/>
    </source>
</evidence>
<evidence type="ECO:0000313" key="1">
    <source>
        <dbReference type="EMBL" id="KAI9919491.1"/>
    </source>
</evidence>
<organism evidence="1 2">
    <name type="scientific">Peronosclerospora sorghi</name>
    <dbReference type="NCBI Taxonomy" id="230839"/>
    <lineage>
        <taxon>Eukaryota</taxon>
        <taxon>Sar</taxon>
        <taxon>Stramenopiles</taxon>
        <taxon>Oomycota</taxon>
        <taxon>Peronosporomycetes</taxon>
        <taxon>Peronosporales</taxon>
        <taxon>Peronosporaceae</taxon>
        <taxon>Peronosclerospora</taxon>
    </lineage>
</organism>
<dbReference type="EMBL" id="CM047590">
    <property type="protein sequence ID" value="KAI9919491.1"/>
    <property type="molecule type" value="Genomic_DNA"/>
</dbReference>
<reference evidence="1 2" key="1">
    <citation type="journal article" date="2022" name="bioRxiv">
        <title>The genome of the oomycete Peronosclerospora sorghi, a cosmopolitan pathogen of maize and sorghum, is inflated with dispersed pseudogenes.</title>
        <authorList>
            <person name="Fletcher K."/>
            <person name="Martin F."/>
            <person name="Isakeit T."/>
            <person name="Cavanaugh K."/>
            <person name="Magill C."/>
            <person name="Michelmore R."/>
        </authorList>
    </citation>
    <scope>NUCLEOTIDE SEQUENCE [LARGE SCALE GENOMIC DNA]</scope>
    <source>
        <strain evidence="1">P6</strain>
    </source>
</reference>